<comment type="caution">
    <text evidence="1">The sequence shown here is derived from an EMBL/GenBank/DDBJ whole genome shotgun (WGS) entry which is preliminary data.</text>
</comment>
<keyword evidence="2" id="KW-1185">Reference proteome</keyword>
<protein>
    <recommendedName>
        <fullName evidence="3">Lipoprotein</fullName>
    </recommendedName>
</protein>
<dbReference type="EMBL" id="ATMR01000089">
    <property type="protein sequence ID" value="EPR73689.1"/>
    <property type="molecule type" value="Genomic_DNA"/>
</dbReference>
<dbReference type="STRING" id="641526.ADIWIN_1326"/>
<dbReference type="PROSITE" id="PS51257">
    <property type="entry name" value="PROKAR_LIPOPROTEIN"/>
    <property type="match status" value="1"/>
</dbReference>
<name>S7X3U0_9FLAO</name>
<dbReference type="Proteomes" id="UP000014962">
    <property type="component" value="Unassembled WGS sequence"/>
</dbReference>
<dbReference type="eggNOG" id="ENOG50336MC">
    <property type="taxonomic scope" value="Bacteria"/>
</dbReference>
<dbReference type="RefSeq" id="WP_020897894.1">
    <property type="nucleotide sequence ID" value="NZ_ATMR01000089.1"/>
</dbReference>
<organism evidence="1 2">
    <name type="scientific">Winogradskyella psychrotolerans RS-3</name>
    <dbReference type="NCBI Taxonomy" id="641526"/>
    <lineage>
        <taxon>Bacteria</taxon>
        <taxon>Pseudomonadati</taxon>
        <taxon>Bacteroidota</taxon>
        <taxon>Flavobacteriia</taxon>
        <taxon>Flavobacteriales</taxon>
        <taxon>Flavobacteriaceae</taxon>
        <taxon>Winogradskyella</taxon>
    </lineage>
</organism>
<dbReference type="AlphaFoldDB" id="S7X3U0"/>
<evidence type="ECO:0008006" key="3">
    <source>
        <dbReference type="Google" id="ProtNLM"/>
    </source>
</evidence>
<evidence type="ECO:0000313" key="2">
    <source>
        <dbReference type="Proteomes" id="UP000014962"/>
    </source>
</evidence>
<evidence type="ECO:0000313" key="1">
    <source>
        <dbReference type="EMBL" id="EPR73689.1"/>
    </source>
</evidence>
<sequence>MKHLLTFLIITIIGFTSCEGRKTQSQALSESIAEFKKTVSFETNVYIPETYLEQEIDTLMSNGFRVKIKTYSDMSNAVRFSKIKDTINYQTHYRNFKFDVSVTKDNKLIYNESFDKKKVNKDFNYNANLVAGSDLYNFDTLAVLKSIQVNDDPTYINMVLIDIMHAIPESDKYALHTLFINKTENRILFKLKLNNYVRTKITNRSKMG</sequence>
<reference evidence="1 2" key="1">
    <citation type="journal article" date="2013" name="Genome Announc.">
        <title>Draft Genome Sequence of Winogradskyella psychrotolerans RS-3T, Isolated from the Marine Transect of Kongsfjorden, Ny-Alesund, Svalbard, Arctic Ocean.</title>
        <authorList>
            <person name="Kumar Pinnaka A."/>
            <person name="Ara S."/>
            <person name="Singh A."/>
            <person name="Shivaji S."/>
        </authorList>
    </citation>
    <scope>NUCLEOTIDE SEQUENCE [LARGE SCALE GENOMIC DNA]</scope>
    <source>
        <strain evidence="1 2">RS-3</strain>
    </source>
</reference>
<accession>S7X3U0</accession>
<dbReference type="OrthoDB" id="1441026at2"/>
<gene>
    <name evidence="1" type="ORF">ADIWIN_1326</name>
</gene>
<proteinExistence type="predicted"/>